<dbReference type="InterPro" id="IPR007730">
    <property type="entry name" value="SPOR-like_dom"/>
</dbReference>
<evidence type="ECO:0000313" key="5">
    <source>
        <dbReference type="EMBL" id="VFK02746.1"/>
    </source>
</evidence>
<evidence type="ECO:0000313" key="6">
    <source>
        <dbReference type="EMBL" id="VFK06664.1"/>
    </source>
</evidence>
<protein>
    <submittedName>
        <fullName evidence="6">DedD protein</fullName>
    </submittedName>
</protein>
<accession>A0A450VPG2</accession>
<dbReference type="GO" id="GO:0042834">
    <property type="term" value="F:peptidoglycan binding"/>
    <property type="evidence" value="ECO:0007669"/>
    <property type="project" value="InterPro"/>
</dbReference>
<dbReference type="InterPro" id="IPR052521">
    <property type="entry name" value="Cell_div_SPOR-domain"/>
</dbReference>
<feature type="domain" description="SPOR" evidence="3">
    <location>
        <begin position="136"/>
        <end position="216"/>
    </location>
</feature>
<dbReference type="Pfam" id="PF05036">
    <property type="entry name" value="SPOR"/>
    <property type="match status" value="1"/>
</dbReference>
<name>A0A450VPG2_9GAMM</name>
<dbReference type="GO" id="GO:0032506">
    <property type="term" value="P:cytokinetic process"/>
    <property type="evidence" value="ECO:0007669"/>
    <property type="project" value="TreeGrafter"/>
</dbReference>
<dbReference type="EMBL" id="CAADFI010000287">
    <property type="protein sequence ID" value="VFK02553.1"/>
    <property type="molecule type" value="Genomic_DNA"/>
</dbReference>
<keyword evidence="2" id="KW-1133">Transmembrane helix</keyword>
<dbReference type="Gene3D" id="3.30.70.1070">
    <property type="entry name" value="Sporulation related repeat"/>
    <property type="match status" value="1"/>
</dbReference>
<reference evidence="6" key="1">
    <citation type="submission" date="2019-02" db="EMBL/GenBank/DDBJ databases">
        <authorList>
            <person name="Gruber-Vodicka R. H."/>
            <person name="Seah K. B. B."/>
        </authorList>
    </citation>
    <scope>NUCLEOTIDE SEQUENCE</scope>
    <source>
        <strain evidence="6">BECK_SA2B12</strain>
        <strain evidence="5">BECK_SA2B15</strain>
        <strain evidence="4">BECK_SA2B20</strain>
    </source>
</reference>
<evidence type="ECO:0000259" key="3">
    <source>
        <dbReference type="PROSITE" id="PS51724"/>
    </source>
</evidence>
<dbReference type="InterPro" id="IPR036680">
    <property type="entry name" value="SPOR-like_sf"/>
</dbReference>
<gene>
    <name evidence="5" type="ORF">BECKH772A_GA0070896_102846</name>
    <name evidence="4" type="ORF">BECKH772B_GA0070898_102876</name>
    <name evidence="6" type="ORF">BECKH772C_GA0070978_103663</name>
</gene>
<dbReference type="SUPFAM" id="SSF110997">
    <property type="entry name" value="Sporulation related repeat"/>
    <property type="match status" value="1"/>
</dbReference>
<keyword evidence="2" id="KW-0472">Membrane</keyword>
<proteinExistence type="predicted"/>
<feature type="region of interest" description="Disordered" evidence="1">
    <location>
        <begin position="106"/>
        <end position="137"/>
    </location>
</feature>
<evidence type="ECO:0000313" key="4">
    <source>
        <dbReference type="EMBL" id="VFK02553.1"/>
    </source>
</evidence>
<dbReference type="AlphaFoldDB" id="A0A450VPG2"/>
<organism evidence="6">
    <name type="scientific">Candidatus Kentrum eta</name>
    <dbReference type="NCBI Taxonomy" id="2126337"/>
    <lineage>
        <taxon>Bacteria</taxon>
        <taxon>Pseudomonadati</taxon>
        <taxon>Pseudomonadota</taxon>
        <taxon>Gammaproteobacteria</taxon>
        <taxon>Candidatus Kentrum</taxon>
    </lineage>
</organism>
<evidence type="ECO:0000256" key="1">
    <source>
        <dbReference type="SAM" id="MobiDB-lite"/>
    </source>
</evidence>
<dbReference type="EMBL" id="CAADFJ010000366">
    <property type="protein sequence ID" value="VFK06664.1"/>
    <property type="molecule type" value="Genomic_DNA"/>
</dbReference>
<sequence>MEQQLKHRLIGATVLVFLGVVFIPMILLPPKKADETFIDMIAPPEPSDPFRSRIVPLDGLFEDDLEDEFQDIGMPDRTGVEPETPIIPLPQTWPSMTRPDAKVIERQGTDVETPPGTATSEKSDSSSKVVTSTDPKPASSAWVVQVGSFSDQKNALRMRDRLRAKGYRAFVKSVKGNLTKAVTRVFVGPTLRREDALRASKKLRGDLDIKGIVMRYSRGR</sequence>
<dbReference type="GO" id="GO:0030428">
    <property type="term" value="C:cell septum"/>
    <property type="evidence" value="ECO:0007669"/>
    <property type="project" value="TreeGrafter"/>
</dbReference>
<keyword evidence="2" id="KW-0812">Transmembrane</keyword>
<dbReference type="PROSITE" id="PS51724">
    <property type="entry name" value="SPOR"/>
    <property type="match status" value="1"/>
</dbReference>
<feature type="region of interest" description="Disordered" evidence="1">
    <location>
        <begin position="74"/>
        <end position="94"/>
    </location>
</feature>
<feature type="transmembrane region" description="Helical" evidence="2">
    <location>
        <begin position="9"/>
        <end position="28"/>
    </location>
</feature>
<dbReference type="GO" id="GO:0032153">
    <property type="term" value="C:cell division site"/>
    <property type="evidence" value="ECO:0007669"/>
    <property type="project" value="TreeGrafter"/>
</dbReference>
<dbReference type="EMBL" id="CAADFG010000284">
    <property type="protein sequence ID" value="VFK02746.1"/>
    <property type="molecule type" value="Genomic_DNA"/>
</dbReference>
<evidence type="ECO:0000256" key="2">
    <source>
        <dbReference type="SAM" id="Phobius"/>
    </source>
</evidence>
<dbReference type="PANTHER" id="PTHR38687">
    <property type="entry name" value="CELL DIVISION PROTEIN DEDD-RELATED"/>
    <property type="match status" value="1"/>
</dbReference>
<dbReference type="PANTHER" id="PTHR38687:SF1">
    <property type="entry name" value="CELL DIVISION PROTEIN DEDD"/>
    <property type="match status" value="1"/>
</dbReference>